<gene>
    <name evidence="5" type="ORF">EJ05DRAFT_499116</name>
</gene>
<evidence type="ECO:0000313" key="6">
    <source>
        <dbReference type="Proteomes" id="UP000799437"/>
    </source>
</evidence>
<feature type="domain" description="FAD-binding PCMH-type" evidence="4">
    <location>
        <begin position="124"/>
        <end position="303"/>
    </location>
</feature>
<sequence>MYFLGLISEALHFVLFIYLASSVPGTYSAPTNTCRCFPGDACWPTSDKWHELNTTVNGRLISTVPLASPCHDSEFGPYDEDACQAIQEAWTLPETHINSSSSIMAPTFANQSCDPFTPREQSCILGTYIQYAIDAREMFDYKAAIRFANRHNVRLVIRNTGHDWLGKSTGAGALGLWTHHLKYTEILDYESDYYTGKALKVGAGVQLMDAFRVTHDEGLVTVGGTCPSVGLAGGYVQGTGHGLLASKFGLGADQALEWEVVTASGDFIVASPAENADLYWALSGGGAASYGAVWSLTLQVHPDDITSASNLTWSMVGVDEATFYKGVEIYLEHLPTLLDAGISCNWLSTNSTFIVSPAVGHGMGKAGMDALHSTLLQDLSGVGINYTYLSREFPTFLDMYEAMNPLTETSSFDIGSRLIPRRVLRDNPSGIAETMQSLQRYGIVFSGVSFNVSKPSKSPNAVNQAWRESYVSLVVGTFHDRTNRVLNTQNLALMTNDIIPEIDLLMPDSKYAYGNEGDPFEPEWQSVFYGENYGQLLQVKQKYDPTGLFYARTAVGSEVWTEANDGRLCRSLDVGA</sequence>
<dbReference type="PROSITE" id="PS51387">
    <property type="entry name" value="FAD_PCMH"/>
    <property type="match status" value="1"/>
</dbReference>
<comment type="similarity">
    <text evidence="1">Belongs to the oxygen-dependent FAD-linked oxidoreductase family.</text>
</comment>
<dbReference type="InterPro" id="IPR036318">
    <property type="entry name" value="FAD-bd_PCMH-like_sf"/>
</dbReference>
<dbReference type="InterPro" id="IPR012951">
    <property type="entry name" value="BBE"/>
</dbReference>
<dbReference type="Pfam" id="PF01565">
    <property type="entry name" value="FAD_binding_4"/>
    <property type="match status" value="1"/>
</dbReference>
<dbReference type="PANTHER" id="PTHR13878">
    <property type="entry name" value="GULONOLACTONE OXIDASE"/>
    <property type="match status" value="1"/>
</dbReference>
<keyword evidence="3" id="KW-0732">Signal</keyword>
<dbReference type="PANTHER" id="PTHR13878:SF91">
    <property type="entry name" value="FAD BINDING DOMAIN PROTEIN (AFU_ORTHOLOGUE AFUA_6G12070)-RELATED"/>
    <property type="match status" value="1"/>
</dbReference>
<dbReference type="InterPro" id="IPR006094">
    <property type="entry name" value="Oxid_FAD_bind_N"/>
</dbReference>
<dbReference type="RefSeq" id="XP_033602375.1">
    <property type="nucleotide sequence ID" value="XM_033746781.1"/>
</dbReference>
<organism evidence="5 6">
    <name type="scientific">Pseudovirgaria hyperparasitica</name>
    <dbReference type="NCBI Taxonomy" id="470096"/>
    <lineage>
        <taxon>Eukaryota</taxon>
        <taxon>Fungi</taxon>
        <taxon>Dikarya</taxon>
        <taxon>Ascomycota</taxon>
        <taxon>Pezizomycotina</taxon>
        <taxon>Dothideomycetes</taxon>
        <taxon>Dothideomycetes incertae sedis</taxon>
        <taxon>Acrospermales</taxon>
        <taxon>Acrospermaceae</taxon>
        <taxon>Pseudovirgaria</taxon>
    </lineage>
</organism>
<dbReference type="SUPFAM" id="SSF56176">
    <property type="entry name" value="FAD-binding/transporter-associated domain-like"/>
    <property type="match status" value="1"/>
</dbReference>
<dbReference type="GO" id="GO:0071949">
    <property type="term" value="F:FAD binding"/>
    <property type="evidence" value="ECO:0007669"/>
    <property type="project" value="InterPro"/>
</dbReference>
<evidence type="ECO:0000256" key="3">
    <source>
        <dbReference type="SAM" id="SignalP"/>
    </source>
</evidence>
<evidence type="ECO:0000256" key="1">
    <source>
        <dbReference type="ARBA" id="ARBA00005466"/>
    </source>
</evidence>
<protein>
    <submittedName>
        <fullName evidence="5">FAD binding domain protein</fullName>
    </submittedName>
</protein>
<name>A0A6A6WCY9_9PEZI</name>
<dbReference type="EMBL" id="ML996569">
    <property type="protein sequence ID" value="KAF2759924.1"/>
    <property type="molecule type" value="Genomic_DNA"/>
</dbReference>
<dbReference type="Proteomes" id="UP000799437">
    <property type="component" value="Unassembled WGS sequence"/>
</dbReference>
<evidence type="ECO:0000313" key="5">
    <source>
        <dbReference type="EMBL" id="KAF2759924.1"/>
    </source>
</evidence>
<feature type="chain" id="PRO_5025671849" evidence="3">
    <location>
        <begin position="29"/>
        <end position="576"/>
    </location>
</feature>
<proteinExistence type="inferred from homology"/>
<evidence type="ECO:0000259" key="4">
    <source>
        <dbReference type="PROSITE" id="PS51387"/>
    </source>
</evidence>
<dbReference type="GO" id="GO:0016491">
    <property type="term" value="F:oxidoreductase activity"/>
    <property type="evidence" value="ECO:0007669"/>
    <property type="project" value="UniProtKB-KW"/>
</dbReference>
<dbReference type="InterPro" id="IPR050432">
    <property type="entry name" value="FAD-linked_Oxidoreductases_BP"/>
</dbReference>
<keyword evidence="2" id="KW-0560">Oxidoreductase</keyword>
<evidence type="ECO:0000256" key="2">
    <source>
        <dbReference type="ARBA" id="ARBA00023002"/>
    </source>
</evidence>
<dbReference type="Pfam" id="PF08031">
    <property type="entry name" value="BBE"/>
    <property type="match status" value="1"/>
</dbReference>
<dbReference type="OrthoDB" id="9983560at2759"/>
<keyword evidence="6" id="KW-1185">Reference proteome</keyword>
<dbReference type="AlphaFoldDB" id="A0A6A6WCY9"/>
<dbReference type="GeneID" id="54487835"/>
<dbReference type="InterPro" id="IPR016169">
    <property type="entry name" value="FAD-bd_PCMH_sub2"/>
</dbReference>
<dbReference type="Gene3D" id="3.30.465.10">
    <property type="match status" value="2"/>
</dbReference>
<reference evidence="5" key="1">
    <citation type="journal article" date="2020" name="Stud. Mycol.">
        <title>101 Dothideomycetes genomes: a test case for predicting lifestyles and emergence of pathogens.</title>
        <authorList>
            <person name="Haridas S."/>
            <person name="Albert R."/>
            <person name="Binder M."/>
            <person name="Bloem J."/>
            <person name="Labutti K."/>
            <person name="Salamov A."/>
            <person name="Andreopoulos B."/>
            <person name="Baker S."/>
            <person name="Barry K."/>
            <person name="Bills G."/>
            <person name="Bluhm B."/>
            <person name="Cannon C."/>
            <person name="Castanera R."/>
            <person name="Culley D."/>
            <person name="Daum C."/>
            <person name="Ezra D."/>
            <person name="Gonzalez J."/>
            <person name="Henrissat B."/>
            <person name="Kuo A."/>
            <person name="Liang C."/>
            <person name="Lipzen A."/>
            <person name="Lutzoni F."/>
            <person name="Magnuson J."/>
            <person name="Mondo S."/>
            <person name="Nolan M."/>
            <person name="Ohm R."/>
            <person name="Pangilinan J."/>
            <person name="Park H.-J."/>
            <person name="Ramirez L."/>
            <person name="Alfaro M."/>
            <person name="Sun H."/>
            <person name="Tritt A."/>
            <person name="Yoshinaga Y."/>
            <person name="Zwiers L.-H."/>
            <person name="Turgeon B."/>
            <person name="Goodwin S."/>
            <person name="Spatafora J."/>
            <person name="Crous P."/>
            <person name="Grigoriev I."/>
        </authorList>
    </citation>
    <scope>NUCLEOTIDE SEQUENCE</scope>
    <source>
        <strain evidence="5">CBS 121739</strain>
    </source>
</reference>
<accession>A0A6A6WCY9</accession>
<feature type="signal peptide" evidence="3">
    <location>
        <begin position="1"/>
        <end position="28"/>
    </location>
</feature>
<dbReference type="InterPro" id="IPR016166">
    <property type="entry name" value="FAD-bd_PCMH"/>
</dbReference>